<evidence type="ECO:0000313" key="3">
    <source>
        <dbReference type="Proteomes" id="UP000591948"/>
    </source>
</evidence>
<evidence type="ECO:0000256" key="1">
    <source>
        <dbReference type="ARBA" id="ARBA00023270"/>
    </source>
</evidence>
<dbReference type="InterPro" id="IPR001585">
    <property type="entry name" value="TAL/FSA"/>
</dbReference>
<keyword evidence="1" id="KW-0704">Schiff base</keyword>
<dbReference type="PANTHER" id="PTHR10683">
    <property type="entry name" value="TRANSALDOLASE"/>
    <property type="match status" value="1"/>
</dbReference>
<dbReference type="Pfam" id="PF00923">
    <property type="entry name" value="TAL_FSA"/>
    <property type="match status" value="1"/>
</dbReference>
<keyword evidence="3" id="KW-1185">Reference proteome</keyword>
<feature type="non-terminal residue" evidence="2">
    <location>
        <position position="1"/>
    </location>
</feature>
<dbReference type="GO" id="GO:0005975">
    <property type="term" value="P:carbohydrate metabolic process"/>
    <property type="evidence" value="ECO:0007669"/>
    <property type="project" value="InterPro"/>
</dbReference>
<dbReference type="Proteomes" id="UP000591948">
    <property type="component" value="Unassembled WGS sequence"/>
</dbReference>
<organism evidence="2 3">
    <name type="scientific">Candidatus Hakubella thermalkaliphila</name>
    <dbReference type="NCBI Taxonomy" id="2754717"/>
    <lineage>
        <taxon>Bacteria</taxon>
        <taxon>Bacillati</taxon>
        <taxon>Actinomycetota</taxon>
        <taxon>Actinomycetota incertae sedis</taxon>
        <taxon>Candidatus Hakubellales</taxon>
        <taxon>Candidatus Hakubellaceae</taxon>
        <taxon>Candidatus Hakubella</taxon>
    </lineage>
</organism>
<dbReference type="RefSeq" id="WP_275552557.1">
    <property type="nucleotide sequence ID" value="NZ_BLRY01000128.1"/>
</dbReference>
<dbReference type="PANTHER" id="PTHR10683:SF36">
    <property type="entry name" value="TRANSALDOLASE"/>
    <property type="match status" value="1"/>
</dbReference>
<comment type="caution">
    <text evidence="2">The sequence shown here is derived from an EMBL/GenBank/DDBJ whole genome shotgun (WGS) entry which is preliminary data.</text>
</comment>
<reference evidence="2 3" key="1">
    <citation type="journal article" date="2020" name="Front. Microbiol.">
        <title>Single-cell genomics of novel Actinobacteria with the Wood-Ljungdahl pathway discovered in a serpentinizing system.</title>
        <authorList>
            <person name="Merino N."/>
            <person name="Kawai M."/>
            <person name="Boyd E.S."/>
            <person name="Colman D.R."/>
            <person name="McGlynn S.E."/>
            <person name="Nealson K.H."/>
            <person name="Kurokawa K."/>
            <person name="Hongoh Y."/>
        </authorList>
    </citation>
    <scope>NUCLEOTIDE SEQUENCE [LARGE SCALE GENOMIC DNA]</scope>
    <source>
        <strain evidence="2 3">S33</strain>
    </source>
</reference>
<gene>
    <name evidence="2" type="ORF">HKBW3S33_01579</name>
</gene>
<evidence type="ECO:0000313" key="2">
    <source>
        <dbReference type="EMBL" id="GFP28162.1"/>
    </source>
</evidence>
<protein>
    <submittedName>
        <fullName evidence="2">Transaldolase</fullName>
    </submittedName>
</protein>
<proteinExistence type="predicted"/>
<name>A0A6V8P684_9ACTN</name>
<sequence>KIPGCKEGLADTKVVSVKGVAESMTLIFSANQALQAAKAGGRYASPFLGRVDDIGNDGLNLLSEIVELYANYDFDTEIIAASIRHPQQVVAVALTGADIATIPYKTFEQMIRHPLTDKGMDLFLKDWEKVKSLAPIR</sequence>
<dbReference type="SUPFAM" id="SSF51569">
    <property type="entry name" value="Aldolase"/>
    <property type="match status" value="1"/>
</dbReference>
<dbReference type="Gene3D" id="3.20.20.70">
    <property type="entry name" value="Aldolase class I"/>
    <property type="match status" value="1"/>
</dbReference>
<accession>A0A6V8P684</accession>
<dbReference type="EMBL" id="BLRY01000128">
    <property type="protein sequence ID" value="GFP28162.1"/>
    <property type="molecule type" value="Genomic_DNA"/>
</dbReference>
<dbReference type="InterPro" id="IPR013785">
    <property type="entry name" value="Aldolase_TIM"/>
</dbReference>
<dbReference type="AlphaFoldDB" id="A0A6V8P684"/>